<name>A0A9P5JYD0_9AGAM</name>
<comment type="caution">
    <text evidence="2">The sequence shown here is derived from an EMBL/GenBank/DDBJ whole genome shotgun (WGS) entry which is preliminary data.</text>
</comment>
<dbReference type="AlphaFoldDB" id="A0A9P5JYD0"/>
<feature type="region of interest" description="Disordered" evidence="1">
    <location>
        <begin position="142"/>
        <end position="161"/>
    </location>
</feature>
<evidence type="ECO:0000313" key="3">
    <source>
        <dbReference type="Proteomes" id="UP000759537"/>
    </source>
</evidence>
<organism evidence="2 3">
    <name type="scientific">Russula ochroleuca</name>
    <dbReference type="NCBI Taxonomy" id="152965"/>
    <lineage>
        <taxon>Eukaryota</taxon>
        <taxon>Fungi</taxon>
        <taxon>Dikarya</taxon>
        <taxon>Basidiomycota</taxon>
        <taxon>Agaricomycotina</taxon>
        <taxon>Agaricomycetes</taxon>
        <taxon>Russulales</taxon>
        <taxon>Russulaceae</taxon>
        <taxon>Russula</taxon>
    </lineage>
</organism>
<dbReference type="OrthoDB" id="3259884at2759"/>
<keyword evidence="3" id="KW-1185">Reference proteome</keyword>
<evidence type="ECO:0000256" key="1">
    <source>
        <dbReference type="SAM" id="MobiDB-lite"/>
    </source>
</evidence>
<evidence type="ECO:0000313" key="2">
    <source>
        <dbReference type="EMBL" id="KAF8469354.1"/>
    </source>
</evidence>
<accession>A0A9P5JYD0</accession>
<dbReference type="Proteomes" id="UP000759537">
    <property type="component" value="Unassembled WGS sequence"/>
</dbReference>
<feature type="region of interest" description="Disordered" evidence="1">
    <location>
        <begin position="364"/>
        <end position="388"/>
    </location>
</feature>
<reference evidence="2" key="1">
    <citation type="submission" date="2019-10" db="EMBL/GenBank/DDBJ databases">
        <authorList>
            <consortium name="DOE Joint Genome Institute"/>
            <person name="Kuo A."/>
            <person name="Miyauchi S."/>
            <person name="Kiss E."/>
            <person name="Drula E."/>
            <person name="Kohler A."/>
            <person name="Sanchez-Garcia M."/>
            <person name="Andreopoulos B."/>
            <person name="Barry K.W."/>
            <person name="Bonito G."/>
            <person name="Buee M."/>
            <person name="Carver A."/>
            <person name="Chen C."/>
            <person name="Cichocki N."/>
            <person name="Clum A."/>
            <person name="Culley D."/>
            <person name="Crous P.W."/>
            <person name="Fauchery L."/>
            <person name="Girlanda M."/>
            <person name="Hayes R."/>
            <person name="Keri Z."/>
            <person name="LaButti K."/>
            <person name="Lipzen A."/>
            <person name="Lombard V."/>
            <person name="Magnuson J."/>
            <person name="Maillard F."/>
            <person name="Morin E."/>
            <person name="Murat C."/>
            <person name="Nolan M."/>
            <person name="Ohm R."/>
            <person name="Pangilinan J."/>
            <person name="Pereira M."/>
            <person name="Perotto S."/>
            <person name="Peter M."/>
            <person name="Riley R."/>
            <person name="Sitrit Y."/>
            <person name="Stielow B."/>
            <person name="Szollosi G."/>
            <person name="Zifcakova L."/>
            <person name="Stursova M."/>
            <person name="Spatafora J.W."/>
            <person name="Tedersoo L."/>
            <person name="Vaario L.-M."/>
            <person name="Yamada A."/>
            <person name="Yan M."/>
            <person name="Wang P."/>
            <person name="Xu J."/>
            <person name="Bruns T."/>
            <person name="Baldrian P."/>
            <person name="Vilgalys R."/>
            <person name="Henrissat B."/>
            <person name="Grigoriev I.V."/>
            <person name="Hibbett D."/>
            <person name="Nagy L.G."/>
            <person name="Martin F.M."/>
        </authorList>
    </citation>
    <scope>NUCLEOTIDE SEQUENCE</scope>
    <source>
        <strain evidence="2">Prilba</strain>
    </source>
</reference>
<proteinExistence type="predicted"/>
<dbReference type="EMBL" id="WHVB01000028">
    <property type="protein sequence ID" value="KAF8469354.1"/>
    <property type="molecule type" value="Genomic_DNA"/>
</dbReference>
<gene>
    <name evidence="2" type="ORF">DFH94DRAFT_697250</name>
</gene>
<sequence>MSSPSPTPSESLEVVPTSAAHSALINSKLIIVESVAANKKNKKAAMKKTVKNKQFTPKFDTSIENYIKFLNRFLKTHHRDKYQATADHMFTFKIQVPPAKVGEACNIEDYKEYRVLIRNMLKTKPRKPVSIIVELTQIQKHSRHNESLENGGSEEDDNNAESGLSKVDLELVRCWRLLEVQYQNDHDAGYTYIDKALGGTGDLFLLTPFMMKEWARAIYDGKAVVLHLPQTSTFDPINRCASLSQPHSTLLVAASISQPSDLAHVASIVQGLIAIVQPAPNVAPLTPENKPVHTASAPLTTPVCNTPSKLLCFLLYAEQHLGVDSAMGYEDSFRAHGYGPKILHLVEDTALQCIGLSEETNKCKWSDDDEGGSTLPRSAPRTPHTPPNVKIRYKKRYHDGECARLYGPQLTPGALPLDTDFDWTYFCEVHGKYVPLPDGSIPVLDVPLVP</sequence>
<protein>
    <submittedName>
        <fullName evidence="2">Uncharacterized protein</fullName>
    </submittedName>
</protein>
<reference evidence="2" key="2">
    <citation type="journal article" date="2020" name="Nat. Commun.">
        <title>Large-scale genome sequencing of mycorrhizal fungi provides insights into the early evolution of symbiotic traits.</title>
        <authorList>
            <person name="Miyauchi S."/>
            <person name="Kiss E."/>
            <person name="Kuo A."/>
            <person name="Drula E."/>
            <person name="Kohler A."/>
            <person name="Sanchez-Garcia M."/>
            <person name="Morin E."/>
            <person name="Andreopoulos B."/>
            <person name="Barry K.W."/>
            <person name="Bonito G."/>
            <person name="Buee M."/>
            <person name="Carver A."/>
            <person name="Chen C."/>
            <person name="Cichocki N."/>
            <person name="Clum A."/>
            <person name="Culley D."/>
            <person name="Crous P.W."/>
            <person name="Fauchery L."/>
            <person name="Girlanda M."/>
            <person name="Hayes R.D."/>
            <person name="Keri Z."/>
            <person name="LaButti K."/>
            <person name="Lipzen A."/>
            <person name="Lombard V."/>
            <person name="Magnuson J."/>
            <person name="Maillard F."/>
            <person name="Murat C."/>
            <person name="Nolan M."/>
            <person name="Ohm R.A."/>
            <person name="Pangilinan J."/>
            <person name="Pereira M.F."/>
            <person name="Perotto S."/>
            <person name="Peter M."/>
            <person name="Pfister S."/>
            <person name="Riley R."/>
            <person name="Sitrit Y."/>
            <person name="Stielow J.B."/>
            <person name="Szollosi G."/>
            <person name="Zifcakova L."/>
            <person name="Stursova M."/>
            <person name="Spatafora J.W."/>
            <person name="Tedersoo L."/>
            <person name="Vaario L.M."/>
            <person name="Yamada A."/>
            <person name="Yan M."/>
            <person name="Wang P."/>
            <person name="Xu J."/>
            <person name="Bruns T."/>
            <person name="Baldrian P."/>
            <person name="Vilgalys R."/>
            <person name="Dunand C."/>
            <person name="Henrissat B."/>
            <person name="Grigoriev I.V."/>
            <person name="Hibbett D."/>
            <person name="Nagy L.G."/>
            <person name="Martin F.M."/>
        </authorList>
    </citation>
    <scope>NUCLEOTIDE SEQUENCE</scope>
    <source>
        <strain evidence="2">Prilba</strain>
    </source>
</reference>